<dbReference type="PANTHER" id="PTHR37460">
    <property type="entry name" value="ENDONUCLEASE III"/>
    <property type="match status" value="1"/>
</dbReference>
<evidence type="ECO:0008006" key="3">
    <source>
        <dbReference type="Google" id="ProtNLM"/>
    </source>
</evidence>
<gene>
    <name evidence="1" type="ORF">AMJ44_02945</name>
</gene>
<proteinExistence type="predicted"/>
<dbReference type="Pfam" id="PF01986">
    <property type="entry name" value="DUF123"/>
    <property type="match status" value="1"/>
</dbReference>
<dbReference type="PANTHER" id="PTHR37460:SF1">
    <property type="entry name" value="ENDONUCLEASE III"/>
    <property type="match status" value="1"/>
</dbReference>
<name>A0A0S7Y4J8_UNCSA</name>
<evidence type="ECO:0000313" key="1">
    <source>
        <dbReference type="EMBL" id="KPJ69678.1"/>
    </source>
</evidence>
<dbReference type="AlphaFoldDB" id="A0A0S7Y4J8"/>
<accession>A0A0S7Y4J8</accession>
<sequence>MAILDNGLYIAIFYLLRPVKIRVGKRGKFHFKEGTYFYVGSAQRNLSARLKRHSNKKKPLKWHIDYLSARARMLGAITIPGSRKNECKLAKELGKMFELPIPGFGASDCQCKGHLFYAPEDRPK</sequence>
<dbReference type="CDD" id="cd10441">
    <property type="entry name" value="GIY-YIG_COG1833"/>
    <property type="match status" value="1"/>
</dbReference>
<protein>
    <recommendedName>
        <fullName evidence="3">GIY-YIG domain-containing protein</fullName>
    </recommendedName>
</protein>
<dbReference type="Proteomes" id="UP000051861">
    <property type="component" value="Unassembled WGS sequence"/>
</dbReference>
<reference evidence="1 2" key="1">
    <citation type="journal article" date="2015" name="Microbiome">
        <title>Genomic resolution of linkages in carbon, nitrogen, and sulfur cycling among widespread estuary sediment bacteria.</title>
        <authorList>
            <person name="Baker B.J."/>
            <person name="Lazar C.S."/>
            <person name="Teske A.P."/>
            <person name="Dick G.J."/>
        </authorList>
    </citation>
    <scope>NUCLEOTIDE SEQUENCE [LARGE SCALE GENOMIC DNA]</scope>
    <source>
        <strain evidence="1">DG_54_3</strain>
    </source>
</reference>
<organism evidence="1 2">
    <name type="scientific">candidate division WOR-1 bacterium DG_54_3</name>
    <dbReference type="NCBI Taxonomy" id="1703775"/>
    <lineage>
        <taxon>Bacteria</taxon>
        <taxon>Bacillati</taxon>
        <taxon>Saganbacteria</taxon>
    </lineage>
</organism>
<evidence type="ECO:0000313" key="2">
    <source>
        <dbReference type="Proteomes" id="UP000051861"/>
    </source>
</evidence>
<dbReference type="InterPro" id="IPR002837">
    <property type="entry name" value="DUF123"/>
</dbReference>
<comment type="caution">
    <text evidence="1">The sequence shown here is derived from an EMBL/GenBank/DDBJ whole genome shotgun (WGS) entry which is preliminary data.</text>
</comment>
<dbReference type="EMBL" id="LIZX01000017">
    <property type="protein sequence ID" value="KPJ69678.1"/>
    <property type="molecule type" value="Genomic_DNA"/>
</dbReference>